<dbReference type="Pfam" id="PF00990">
    <property type="entry name" value="GGDEF"/>
    <property type="match status" value="1"/>
</dbReference>
<dbReference type="EC" id="2.7.7.65" evidence="1"/>
<evidence type="ECO:0000313" key="7">
    <source>
        <dbReference type="Proteomes" id="UP001057498"/>
    </source>
</evidence>
<dbReference type="PROSITE" id="PS50887">
    <property type="entry name" value="GGDEF"/>
    <property type="match status" value="1"/>
</dbReference>
<keyword evidence="7" id="KW-1185">Reference proteome</keyword>
<dbReference type="Gene3D" id="3.40.50.2300">
    <property type="match status" value="1"/>
</dbReference>
<dbReference type="InterPro" id="IPR000160">
    <property type="entry name" value="GGDEF_dom"/>
</dbReference>
<dbReference type="SUPFAM" id="SSF55073">
    <property type="entry name" value="Nucleotide cyclase"/>
    <property type="match status" value="1"/>
</dbReference>
<evidence type="ECO:0000313" key="6">
    <source>
        <dbReference type="EMBL" id="BDI03558.1"/>
    </source>
</evidence>
<organism evidence="6 7">
    <name type="scientific">Sphaerotilus microaerophilus</name>
    <dbReference type="NCBI Taxonomy" id="2914710"/>
    <lineage>
        <taxon>Bacteria</taxon>
        <taxon>Pseudomonadati</taxon>
        <taxon>Pseudomonadota</taxon>
        <taxon>Betaproteobacteria</taxon>
        <taxon>Burkholderiales</taxon>
        <taxon>Sphaerotilaceae</taxon>
        <taxon>Sphaerotilus</taxon>
    </lineage>
</organism>
<dbReference type="InterPro" id="IPR043128">
    <property type="entry name" value="Rev_trsase/Diguanyl_cyclase"/>
</dbReference>
<evidence type="ECO:0000256" key="3">
    <source>
        <dbReference type="PROSITE-ProRule" id="PRU00169"/>
    </source>
</evidence>
<dbReference type="PROSITE" id="PS50110">
    <property type="entry name" value="RESPONSE_REGULATORY"/>
    <property type="match status" value="1"/>
</dbReference>
<dbReference type="SMART" id="SM00448">
    <property type="entry name" value="REC"/>
    <property type="match status" value="1"/>
</dbReference>
<proteinExistence type="predicted"/>
<dbReference type="InterPro" id="IPR050469">
    <property type="entry name" value="Diguanylate_Cyclase"/>
</dbReference>
<gene>
    <name evidence="6" type="ORF">CATMQ487_05280</name>
</gene>
<dbReference type="PANTHER" id="PTHR45138:SF9">
    <property type="entry name" value="DIGUANYLATE CYCLASE DGCM-RELATED"/>
    <property type="match status" value="1"/>
</dbReference>
<dbReference type="InterPro" id="IPR029787">
    <property type="entry name" value="Nucleotide_cyclase"/>
</dbReference>
<comment type="catalytic activity">
    <reaction evidence="2">
        <text>2 GTP = 3',3'-c-di-GMP + 2 diphosphate</text>
        <dbReference type="Rhea" id="RHEA:24898"/>
        <dbReference type="ChEBI" id="CHEBI:33019"/>
        <dbReference type="ChEBI" id="CHEBI:37565"/>
        <dbReference type="ChEBI" id="CHEBI:58805"/>
        <dbReference type="EC" id="2.7.7.65"/>
    </reaction>
</comment>
<dbReference type="PANTHER" id="PTHR45138">
    <property type="entry name" value="REGULATORY COMPONENTS OF SENSORY TRANSDUCTION SYSTEM"/>
    <property type="match status" value="1"/>
</dbReference>
<dbReference type="Proteomes" id="UP001057498">
    <property type="component" value="Chromosome"/>
</dbReference>
<dbReference type="CDD" id="cd01949">
    <property type="entry name" value="GGDEF"/>
    <property type="match status" value="1"/>
</dbReference>
<reference evidence="6" key="1">
    <citation type="submission" date="2022-04" db="EMBL/GenBank/DDBJ databases">
        <title>Whole genome sequence of Sphaerotilus sp. FB-5.</title>
        <authorList>
            <person name="Takeda M."/>
            <person name="Narihara S."/>
            <person name="Akimoto M."/>
            <person name="Akimoto R."/>
            <person name="Nishiyashiki S."/>
            <person name="Murakami T."/>
        </authorList>
    </citation>
    <scope>NUCLEOTIDE SEQUENCE</scope>
    <source>
        <strain evidence="6">FB-5</strain>
    </source>
</reference>
<dbReference type="Gene3D" id="3.30.70.270">
    <property type="match status" value="1"/>
</dbReference>
<protein>
    <recommendedName>
        <fullName evidence="1">diguanylate cyclase</fullName>
        <ecNumber evidence="1">2.7.7.65</ecNumber>
    </recommendedName>
</protein>
<accession>A0ABN6PIJ7</accession>
<keyword evidence="3" id="KW-0597">Phosphoprotein</keyword>
<sequence length="310" mass="33006">MTQASLLIVDDDPASIQLLGRMLAEQGRLRFALSGAEGLRLAQESPPDLVLLDADMPGMDGFEVCTRLKADPLLADVPVIFVTGHSDTQTELAGLAAGAVDCISKPPQAPLVVARVQTQLRLKALTDELRRAALTDALTGVANRRCFDEWLHREGQRAWRQAEPLSLAMIDIDHFKAYNDHFGHPAGDVCLRRVAEALQTVVRRPADLVARYGGEEFALLLPRTDAAGARHVGEAVVAAVQALHLPHPASPLGAQVSVSVGIATVLGRHSPGEGRPMPSTALVAAADQALYQAKREGRARCVVAPTTGDA</sequence>
<feature type="modified residue" description="4-aspartylphosphate" evidence="3">
    <location>
        <position position="53"/>
    </location>
</feature>
<dbReference type="EMBL" id="AP025730">
    <property type="protein sequence ID" value="BDI03558.1"/>
    <property type="molecule type" value="Genomic_DNA"/>
</dbReference>
<feature type="domain" description="Response regulatory" evidence="4">
    <location>
        <begin position="5"/>
        <end position="120"/>
    </location>
</feature>
<dbReference type="InterPro" id="IPR011006">
    <property type="entry name" value="CheY-like_superfamily"/>
</dbReference>
<dbReference type="NCBIfam" id="TIGR00254">
    <property type="entry name" value="GGDEF"/>
    <property type="match status" value="1"/>
</dbReference>
<name>A0ABN6PIJ7_9BURK</name>
<dbReference type="Pfam" id="PF00072">
    <property type="entry name" value="Response_reg"/>
    <property type="match status" value="1"/>
</dbReference>
<dbReference type="SMART" id="SM00267">
    <property type="entry name" value="GGDEF"/>
    <property type="match status" value="1"/>
</dbReference>
<dbReference type="SUPFAM" id="SSF52172">
    <property type="entry name" value="CheY-like"/>
    <property type="match status" value="1"/>
</dbReference>
<feature type="domain" description="GGDEF" evidence="5">
    <location>
        <begin position="163"/>
        <end position="306"/>
    </location>
</feature>
<evidence type="ECO:0000256" key="1">
    <source>
        <dbReference type="ARBA" id="ARBA00012528"/>
    </source>
</evidence>
<evidence type="ECO:0000259" key="5">
    <source>
        <dbReference type="PROSITE" id="PS50887"/>
    </source>
</evidence>
<dbReference type="RefSeq" id="WP_251971835.1">
    <property type="nucleotide sequence ID" value="NZ_AP025730.1"/>
</dbReference>
<evidence type="ECO:0000256" key="2">
    <source>
        <dbReference type="ARBA" id="ARBA00034247"/>
    </source>
</evidence>
<evidence type="ECO:0000259" key="4">
    <source>
        <dbReference type="PROSITE" id="PS50110"/>
    </source>
</evidence>
<dbReference type="InterPro" id="IPR001789">
    <property type="entry name" value="Sig_transdc_resp-reg_receiver"/>
</dbReference>